<feature type="region of interest" description="Disordered" evidence="5">
    <location>
        <begin position="221"/>
        <end position="252"/>
    </location>
</feature>
<keyword evidence="4" id="KW-0507">mRNA processing</keyword>
<evidence type="ECO:0000256" key="3">
    <source>
        <dbReference type="ARBA" id="ARBA00022490"/>
    </source>
</evidence>
<organism evidence="6 7">
    <name type="scientific">Exidia glandulosa HHB12029</name>
    <dbReference type="NCBI Taxonomy" id="1314781"/>
    <lineage>
        <taxon>Eukaryota</taxon>
        <taxon>Fungi</taxon>
        <taxon>Dikarya</taxon>
        <taxon>Basidiomycota</taxon>
        <taxon>Agaricomycotina</taxon>
        <taxon>Agaricomycetes</taxon>
        <taxon>Auriculariales</taxon>
        <taxon>Exidiaceae</taxon>
        <taxon>Exidia</taxon>
    </lineage>
</organism>
<feature type="region of interest" description="Disordered" evidence="5">
    <location>
        <begin position="385"/>
        <end position="407"/>
    </location>
</feature>
<dbReference type="Gene3D" id="2.30.29.30">
    <property type="entry name" value="Pleckstrin-homology domain (PH domain)/Phosphotyrosine-binding domain (PTB)"/>
    <property type="match status" value="1"/>
</dbReference>
<feature type="region of interest" description="Disordered" evidence="5">
    <location>
        <begin position="1"/>
        <end position="44"/>
    </location>
</feature>
<feature type="compositionally biased region" description="Low complexity" evidence="5">
    <location>
        <begin position="309"/>
        <end position="322"/>
    </location>
</feature>
<dbReference type="GO" id="GO:0003729">
    <property type="term" value="F:mRNA binding"/>
    <property type="evidence" value="ECO:0007669"/>
    <property type="project" value="TreeGrafter"/>
</dbReference>
<dbReference type="GO" id="GO:0031087">
    <property type="term" value="P:deadenylation-independent decapping of nuclear-transcribed mRNA"/>
    <property type="evidence" value="ECO:0007669"/>
    <property type="project" value="TreeGrafter"/>
</dbReference>
<dbReference type="InterPro" id="IPR010334">
    <property type="entry name" value="Dcp1"/>
</dbReference>
<dbReference type="Proteomes" id="UP000077266">
    <property type="component" value="Unassembled WGS sequence"/>
</dbReference>
<evidence type="ECO:0000313" key="6">
    <source>
        <dbReference type="EMBL" id="KZV99565.1"/>
    </source>
</evidence>
<dbReference type="GO" id="GO:0000932">
    <property type="term" value="C:P-body"/>
    <property type="evidence" value="ECO:0007669"/>
    <property type="project" value="TreeGrafter"/>
</dbReference>
<dbReference type="GO" id="GO:0008047">
    <property type="term" value="F:enzyme activator activity"/>
    <property type="evidence" value="ECO:0007669"/>
    <property type="project" value="InterPro"/>
</dbReference>
<feature type="compositionally biased region" description="Low complexity" evidence="5">
    <location>
        <begin position="395"/>
        <end position="405"/>
    </location>
</feature>
<keyword evidence="3" id="KW-0963">Cytoplasm</keyword>
<evidence type="ECO:0000256" key="5">
    <source>
        <dbReference type="SAM" id="MobiDB-lite"/>
    </source>
</evidence>
<name>A0A165MPG8_EXIGL</name>
<accession>A0A165MPG8</accession>
<dbReference type="GO" id="GO:0000290">
    <property type="term" value="P:deadenylation-dependent decapping of nuclear-transcribed mRNA"/>
    <property type="evidence" value="ECO:0007669"/>
    <property type="project" value="InterPro"/>
</dbReference>
<dbReference type="STRING" id="1314781.A0A165MPG8"/>
<dbReference type="SUPFAM" id="SSF50729">
    <property type="entry name" value="PH domain-like"/>
    <property type="match status" value="1"/>
</dbReference>
<protein>
    <recommendedName>
        <fullName evidence="8">PH domain-like protein</fullName>
    </recommendedName>
</protein>
<dbReference type="AlphaFoldDB" id="A0A165MPG8"/>
<dbReference type="PANTHER" id="PTHR16290">
    <property type="entry name" value="TRANSCRIPTION FACTOR SMIF DECAPPING ENZYME DCP1"/>
    <property type="match status" value="1"/>
</dbReference>
<comment type="similarity">
    <text evidence="2">Belongs to the DCP1 family.</text>
</comment>
<dbReference type="Pfam" id="PF06058">
    <property type="entry name" value="DCP1"/>
    <property type="match status" value="1"/>
</dbReference>
<comment type="subcellular location">
    <subcellularLocation>
        <location evidence="1">Cytoplasm</location>
    </subcellularLocation>
</comment>
<feature type="compositionally biased region" description="Polar residues" evidence="5">
    <location>
        <begin position="235"/>
        <end position="246"/>
    </location>
</feature>
<evidence type="ECO:0008006" key="8">
    <source>
        <dbReference type="Google" id="ProtNLM"/>
    </source>
</evidence>
<evidence type="ECO:0000256" key="1">
    <source>
        <dbReference type="ARBA" id="ARBA00004496"/>
    </source>
</evidence>
<reference evidence="6 7" key="1">
    <citation type="journal article" date="2016" name="Mol. Biol. Evol.">
        <title>Comparative Genomics of Early-Diverging Mushroom-Forming Fungi Provides Insights into the Origins of Lignocellulose Decay Capabilities.</title>
        <authorList>
            <person name="Nagy L.G."/>
            <person name="Riley R."/>
            <person name="Tritt A."/>
            <person name="Adam C."/>
            <person name="Daum C."/>
            <person name="Floudas D."/>
            <person name="Sun H."/>
            <person name="Yadav J.S."/>
            <person name="Pangilinan J."/>
            <person name="Larsson K.H."/>
            <person name="Matsuura K."/>
            <person name="Barry K."/>
            <person name="Labutti K."/>
            <person name="Kuo R."/>
            <person name="Ohm R.A."/>
            <person name="Bhattacharya S.S."/>
            <person name="Shirouzu T."/>
            <person name="Yoshinaga Y."/>
            <person name="Martin F.M."/>
            <person name="Grigoriev I.V."/>
            <person name="Hibbett D.S."/>
        </authorList>
    </citation>
    <scope>NUCLEOTIDE SEQUENCE [LARGE SCALE GENOMIC DNA]</scope>
    <source>
        <strain evidence="6 7">HHB12029</strain>
    </source>
</reference>
<sequence length="504" mass="56360">MAPVARNRRGGQPHLAHHPHPHAHIPRSEPQSTDDDDGDNEPRMSFRHAFESTLPSAARYHHNLKTIRRQDPSVLYVFHQFSYMQIFIKNPDNPAEPWSKSDTEGPMFILRRSEEPKYALLLLNRYGTENFVRPLSANDTMYSNIQVLVQWKSGIDGEVLGFWCKNQEELAEFKLAVERIMAAEQSGRPYVPDVSFVSSATWAQDQTLQSAREHLLEGLLQGNHSPQPQAPRSARNGTLSPRSATPPQVFREPEDDDFLDLEADHVAGPNMSGSMTAVDSLFAKLVGPSNVSTPTSLPSAFGSPIQTNSHAPARAHPSAPAHTGSRDKERKGRELLDQLFASAMPAPTPPPPAPEHRSRMRSPQAPQPQVLNPDVLQMLLGFRSTPHVESEEEQPQQQQQQQQQQYLGIDEAEPEGARTPVVVHQPIPQRVPVPQDPHVNGSVDREAVVDAAADLLSRRLDPVLRSAQDAGLLDKNTFGRRLVELIHTDKQFMVDLHQEYLRRV</sequence>
<evidence type="ECO:0000256" key="2">
    <source>
        <dbReference type="ARBA" id="ARBA00008778"/>
    </source>
</evidence>
<feature type="compositionally biased region" description="Basic residues" evidence="5">
    <location>
        <begin position="1"/>
        <end position="25"/>
    </location>
</feature>
<dbReference type="EMBL" id="KV425908">
    <property type="protein sequence ID" value="KZV99565.1"/>
    <property type="molecule type" value="Genomic_DNA"/>
</dbReference>
<evidence type="ECO:0000313" key="7">
    <source>
        <dbReference type="Proteomes" id="UP000077266"/>
    </source>
</evidence>
<dbReference type="GO" id="GO:0006397">
    <property type="term" value="P:mRNA processing"/>
    <property type="evidence" value="ECO:0007669"/>
    <property type="project" value="UniProtKB-KW"/>
</dbReference>
<keyword evidence="7" id="KW-1185">Reference proteome</keyword>
<dbReference type="InParanoid" id="A0A165MPG8"/>
<feature type="region of interest" description="Disordered" evidence="5">
    <location>
        <begin position="297"/>
        <end position="329"/>
    </location>
</feature>
<dbReference type="PANTHER" id="PTHR16290:SF0">
    <property type="entry name" value="DECAPPING PROTEIN 1, ISOFORM A"/>
    <property type="match status" value="1"/>
</dbReference>
<proteinExistence type="inferred from homology"/>
<dbReference type="OrthoDB" id="440673at2759"/>
<dbReference type="InterPro" id="IPR011993">
    <property type="entry name" value="PH-like_dom_sf"/>
</dbReference>
<evidence type="ECO:0000256" key="4">
    <source>
        <dbReference type="ARBA" id="ARBA00022664"/>
    </source>
</evidence>
<feature type="region of interest" description="Disordered" evidence="5">
    <location>
        <begin position="342"/>
        <end position="369"/>
    </location>
</feature>
<feature type="compositionally biased region" description="Polar residues" evidence="5">
    <location>
        <begin position="297"/>
        <end position="308"/>
    </location>
</feature>
<gene>
    <name evidence="6" type="ORF">EXIGLDRAFT_762444</name>
</gene>